<proteinExistence type="predicted"/>
<dbReference type="AlphaFoldDB" id="A0A1X0QQB5"/>
<dbReference type="Proteomes" id="UP000242414">
    <property type="component" value="Unassembled WGS sequence"/>
</dbReference>
<accession>A0A1X0QQB5</accession>
<name>A0A1X0QQB5_RHIZD</name>
<gene>
    <name evidence="1" type="ORF">BCV72DRAFT_62631</name>
</gene>
<protein>
    <submittedName>
        <fullName evidence="1">Uncharacterized protein</fullName>
    </submittedName>
</protein>
<dbReference type="VEuPathDB" id="FungiDB:BCV72DRAFT_62631"/>
<dbReference type="OrthoDB" id="10385832at2759"/>
<evidence type="ECO:0000313" key="1">
    <source>
        <dbReference type="EMBL" id="ORE01962.1"/>
    </source>
</evidence>
<organism evidence="1">
    <name type="scientific">Rhizopus microsporus var. microsporus</name>
    <dbReference type="NCBI Taxonomy" id="86635"/>
    <lineage>
        <taxon>Eukaryota</taxon>
        <taxon>Fungi</taxon>
        <taxon>Fungi incertae sedis</taxon>
        <taxon>Mucoromycota</taxon>
        <taxon>Mucoromycotina</taxon>
        <taxon>Mucoromycetes</taxon>
        <taxon>Mucorales</taxon>
        <taxon>Mucorineae</taxon>
        <taxon>Rhizopodaceae</taxon>
        <taxon>Rhizopus</taxon>
    </lineage>
</organism>
<dbReference type="EMBL" id="KV922084">
    <property type="protein sequence ID" value="ORE01962.1"/>
    <property type="molecule type" value="Genomic_DNA"/>
</dbReference>
<sequence length="239" mass="29119">MTNTFKIKSQKSCSSPIITSNRCIPFMRLSKKKKDQVKQHYLHVQQEEQQQEKMLQSEQINQPMLITTPFYNHRYHHNQDYSRNKNIASIAQRKPTPFTVKTLAEDRDKMDSETIEKIKQQLHEIHMKEMIEFKRLEKRHQLRELRIHEQIMETQNQLASLLSYMSNNDHYFATFPRSHFYGKDHGYTPYSYYHWYTNGYYNLPGTYPSSTYYTRANRQLYTFKDDDNNDYYYAPRWSY</sequence>
<reference evidence="1" key="1">
    <citation type="journal article" date="2016" name="Proc. Natl. Acad. Sci. U.S.A.">
        <title>Lipid metabolic changes in an early divergent fungus govern the establishment of a mutualistic symbiosis with endobacteria.</title>
        <authorList>
            <person name="Lastovetsky O.A."/>
            <person name="Gaspar M.L."/>
            <person name="Mondo S.J."/>
            <person name="LaButti K.M."/>
            <person name="Sandor L."/>
            <person name="Grigoriev I.V."/>
            <person name="Henry S.A."/>
            <person name="Pawlowska T.E."/>
        </authorList>
    </citation>
    <scope>NUCLEOTIDE SEQUENCE [LARGE SCALE GENOMIC DNA]</scope>
    <source>
        <strain evidence="1">ATCC 52814</strain>
    </source>
</reference>